<protein>
    <submittedName>
        <fullName evidence="1">Uncharacterized protein</fullName>
    </submittedName>
</protein>
<dbReference type="Proteomes" id="UP001170023">
    <property type="component" value="Unassembled WGS sequence"/>
</dbReference>
<name>A0AAW7WU17_9BACE</name>
<dbReference type="RefSeq" id="WP_303522243.1">
    <property type="nucleotide sequence ID" value="NZ_JAUONJ010000020.1"/>
</dbReference>
<dbReference type="EMBL" id="JAUONL010000021">
    <property type="protein sequence ID" value="MDO6359716.1"/>
    <property type="molecule type" value="Genomic_DNA"/>
</dbReference>
<proteinExistence type="predicted"/>
<accession>A0AAW7WU17</accession>
<gene>
    <name evidence="1" type="ORF">Q4469_18900</name>
</gene>
<reference evidence="1" key="1">
    <citation type="submission" date="2023-07" db="EMBL/GenBank/DDBJ databases">
        <title>Whole Genome Sequencing of Colonoscopy isolates.</title>
        <authorList>
            <person name="Surve S.V."/>
            <person name="Valls R.A."/>
            <person name="Barrak K.E."/>
            <person name="Gardner T.B."/>
            <person name="O'Toole G.A."/>
        </authorList>
    </citation>
    <scope>NUCLEOTIDE SEQUENCE</scope>
    <source>
        <strain evidence="1">GP0119</strain>
    </source>
</reference>
<organism evidence="1 2">
    <name type="scientific">Bacteroides caccae</name>
    <dbReference type="NCBI Taxonomy" id="47678"/>
    <lineage>
        <taxon>Bacteria</taxon>
        <taxon>Pseudomonadati</taxon>
        <taxon>Bacteroidota</taxon>
        <taxon>Bacteroidia</taxon>
        <taxon>Bacteroidales</taxon>
        <taxon>Bacteroidaceae</taxon>
        <taxon>Bacteroides</taxon>
    </lineage>
</organism>
<evidence type="ECO:0000313" key="2">
    <source>
        <dbReference type="Proteomes" id="UP001170023"/>
    </source>
</evidence>
<sequence length="67" mass="7646">MGQGRELGLSPPGDSYRLGCRFRSPPAPLHHFLRGRTRLCHHESKRHLPRRQFLCGVVRQPPARHGA</sequence>
<dbReference type="AlphaFoldDB" id="A0AAW7WU17"/>
<evidence type="ECO:0000313" key="1">
    <source>
        <dbReference type="EMBL" id="MDO6359716.1"/>
    </source>
</evidence>
<comment type="caution">
    <text evidence="1">The sequence shown here is derived from an EMBL/GenBank/DDBJ whole genome shotgun (WGS) entry which is preliminary data.</text>
</comment>